<feature type="domain" description="Imm33-like" evidence="1">
    <location>
        <begin position="118"/>
        <end position="207"/>
    </location>
</feature>
<proteinExistence type="predicted"/>
<dbReference type="RefSeq" id="WP_184851520.1">
    <property type="nucleotide sequence ID" value="NZ_JABZEH010000002.1"/>
</dbReference>
<gene>
    <name evidence="2" type="ORF">LBW55_02140</name>
</gene>
<comment type="caution">
    <text evidence="2">The sequence shown here is derived from an EMBL/GenBank/DDBJ whole genome shotgun (WGS) entry which is preliminary data.</text>
</comment>
<evidence type="ECO:0000259" key="1">
    <source>
        <dbReference type="Pfam" id="PF24719"/>
    </source>
</evidence>
<evidence type="ECO:0000313" key="2">
    <source>
        <dbReference type="EMBL" id="MDB0520416.1"/>
    </source>
</evidence>
<name>A0AAE3NHA5_RALSL</name>
<dbReference type="AlphaFoldDB" id="A0AAE3NHA5"/>
<protein>
    <recommendedName>
        <fullName evidence="1">Imm33-like domain-containing protein</fullName>
    </recommendedName>
</protein>
<dbReference type="Proteomes" id="UP001143674">
    <property type="component" value="Unassembled WGS sequence"/>
</dbReference>
<dbReference type="InterPro" id="IPR056509">
    <property type="entry name" value="Imm33-like"/>
</dbReference>
<dbReference type="Pfam" id="PF24719">
    <property type="entry name" value="Imm33-like"/>
    <property type="match status" value="1"/>
</dbReference>
<sequence>MLGASHPVASLASSENDKLSKFSEYRIHLRRRYDHPDIVVTVSPGLSTGFEWIVSYFEEAVASGTAFHENQLVQIGWMMVTLRLREQGDLEVWEPRFDSMPISWVPGASTTIRHLVLQRELCRQLGMDPVFPALNQSGVVSAHFMGTKAFCMERDVPQAGTDSGWIFKDAHPEGGRHCSLFEIAVSRPEVIPFLALPVGAAVTCDASSVTASHRGHTLSSASNEFLARLAR</sequence>
<reference evidence="2" key="1">
    <citation type="submission" date="2021-09" db="EMBL/GenBank/DDBJ databases">
        <title>Genomic analysis of Ralstonia spp.</title>
        <authorList>
            <person name="Aburjaile F."/>
            <person name="Ariute J.C."/>
            <person name="Pais A.K.L."/>
            <person name="Albuquerque G.M.R."/>
            <person name="Silva A.M.F."/>
            <person name="Brenig B."/>
            <person name="Azevedo V."/>
            <person name="Matiuzzi M."/>
            <person name="Ramos R."/>
            <person name="Goes-Neto A."/>
            <person name="Soares S."/>
            <person name="Iseppon A.M.B."/>
            <person name="Souza E."/>
            <person name="Gama M."/>
        </authorList>
    </citation>
    <scope>NUCLEOTIDE SEQUENCE</scope>
    <source>
        <strain evidence="2">B4</strain>
    </source>
</reference>
<accession>A0AAE3NHA5</accession>
<organism evidence="2 3">
    <name type="scientific">Ralstonia solanacearum</name>
    <name type="common">Pseudomonas solanacearum</name>
    <dbReference type="NCBI Taxonomy" id="305"/>
    <lineage>
        <taxon>Bacteria</taxon>
        <taxon>Pseudomonadati</taxon>
        <taxon>Pseudomonadota</taxon>
        <taxon>Betaproteobacteria</taxon>
        <taxon>Burkholderiales</taxon>
        <taxon>Burkholderiaceae</taxon>
        <taxon>Ralstonia</taxon>
        <taxon>Ralstonia solanacearum species complex</taxon>
    </lineage>
</organism>
<evidence type="ECO:0000313" key="3">
    <source>
        <dbReference type="Proteomes" id="UP001143674"/>
    </source>
</evidence>
<dbReference type="EMBL" id="JAIVEX010000001">
    <property type="protein sequence ID" value="MDB0520416.1"/>
    <property type="molecule type" value="Genomic_DNA"/>
</dbReference>